<evidence type="ECO:0000313" key="8">
    <source>
        <dbReference type="Proteomes" id="UP000554482"/>
    </source>
</evidence>
<dbReference type="InterPro" id="IPR010264">
    <property type="entry name" value="Self-incomp_S1"/>
</dbReference>
<accession>A0A7J6WE45</accession>
<comment type="caution">
    <text evidence="7">The sequence shown here is derived from an EMBL/GenBank/DDBJ whole genome shotgun (WGS) entry which is preliminary data.</text>
</comment>
<dbReference type="Proteomes" id="UP000554482">
    <property type="component" value="Unassembled WGS sequence"/>
</dbReference>
<comment type="subcellular location">
    <subcellularLocation>
        <location evidence="1">Secreted</location>
    </subcellularLocation>
</comment>
<dbReference type="GO" id="GO:0005576">
    <property type="term" value="C:extracellular region"/>
    <property type="evidence" value="ECO:0007669"/>
    <property type="project" value="UniProtKB-SubCell"/>
</dbReference>
<keyword evidence="5 6" id="KW-0732">Signal</keyword>
<dbReference type="OrthoDB" id="1900999at2759"/>
<dbReference type="Pfam" id="PF05938">
    <property type="entry name" value="Self-incomp_S1"/>
    <property type="match status" value="1"/>
</dbReference>
<dbReference type="AlphaFoldDB" id="A0A7J6WE45"/>
<evidence type="ECO:0000256" key="1">
    <source>
        <dbReference type="ARBA" id="ARBA00004613"/>
    </source>
</evidence>
<evidence type="ECO:0000256" key="2">
    <source>
        <dbReference type="ARBA" id="ARBA00005581"/>
    </source>
</evidence>
<evidence type="ECO:0000256" key="4">
    <source>
        <dbReference type="ARBA" id="ARBA00022525"/>
    </source>
</evidence>
<evidence type="ECO:0000256" key="6">
    <source>
        <dbReference type="SAM" id="SignalP"/>
    </source>
</evidence>
<name>A0A7J6WE45_THATH</name>
<sequence>MIINFVTSALLLFTTFILSSGFSWNIKSSLKITNNLGDGQSVNLSCSTPIANELPDPDFYNLLNGHNKMWRFEYFWTQRYVIWCDIWTDNKKIWFNNVLLHHTDKWGENTEWSIRRDGIYRWQGKKLWWFGQEEWVRGYAV</sequence>
<keyword evidence="8" id="KW-1185">Reference proteome</keyword>
<feature type="chain" id="PRO_5029598339" description="S-protein homolog" evidence="6">
    <location>
        <begin position="22"/>
        <end position="141"/>
    </location>
</feature>
<reference evidence="7 8" key="1">
    <citation type="submission" date="2020-06" db="EMBL/GenBank/DDBJ databases">
        <title>Transcriptomic and genomic resources for Thalictrum thalictroides and T. hernandezii: Facilitating candidate gene discovery in an emerging model plant lineage.</title>
        <authorList>
            <person name="Arias T."/>
            <person name="Riano-Pachon D.M."/>
            <person name="Di Stilio V.S."/>
        </authorList>
    </citation>
    <scope>NUCLEOTIDE SEQUENCE [LARGE SCALE GENOMIC DNA]</scope>
    <source>
        <strain evidence="8">cv. WT478/WT964</strain>
        <tissue evidence="7">Leaves</tissue>
    </source>
</reference>
<keyword evidence="4" id="KW-0964">Secreted</keyword>
<evidence type="ECO:0000313" key="7">
    <source>
        <dbReference type="EMBL" id="KAF5195659.1"/>
    </source>
</evidence>
<protein>
    <recommendedName>
        <fullName evidence="9">S-protein homolog</fullName>
    </recommendedName>
</protein>
<keyword evidence="3" id="KW-0713">Self-incompatibility</keyword>
<evidence type="ECO:0000256" key="5">
    <source>
        <dbReference type="ARBA" id="ARBA00022729"/>
    </source>
</evidence>
<evidence type="ECO:0008006" key="9">
    <source>
        <dbReference type="Google" id="ProtNLM"/>
    </source>
</evidence>
<dbReference type="GO" id="GO:0060320">
    <property type="term" value="P:rejection of self pollen"/>
    <property type="evidence" value="ECO:0007669"/>
    <property type="project" value="UniProtKB-KW"/>
</dbReference>
<proteinExistence type="inferred from homology"/>
<feature type="signal peptide" evidence="6">
    <location>
        <begin position="1"/>
        <end position="21"/>
    </location>
</feature>
<gene>
    <name evidence="7" type="ORF">FRX31_014749</name>
</gene>
<evidence type="ECO:0000256" key="3">
    <source>
        <dbReference type="ARBA" id="ARBA00022471"/>
    </source>
</evidence>
<organism evidence="7 8">
    <name type="scientific">Thalictrum thalictroides</name>
    <name type="common">Rue-anemone</name>
    <name type="synonym">Anemone thalictroides</name>
    <dbReference type="NCBI Taxonomy" id="46969"/>
    <lineage>
        <taxon>Eukaryota</taxon>
        <taxon>Viridiplantae</taxon>
        <taxon>Streptophyta</taxon>
        <taxon>Embryophyta</taxon>
        <taxon>Tracheophyta</taxon>
        <taxon>Spermatophyta</taxon>
        <taxon>Magnoliopsida</taxon>
        <taxon>Ranunculales</taxon>
        <taxon>Ranunculaceae</taxon>
        <taxon>Thalictroideae</taxon>
        <taxon>Thalictrum</taxon>
    </lineage>
</organism>
<comment type="similarity">
    <text evidence="2">Belongs to the plant self-incompatibility (S1) protein family.</text>
</comment>
<dbReference type="EMBL" id="JABWDY010017017">
    <property type="protein sequence ID" value="KAF5195659.1"/>
    <property type="molecule type" value="Genomic_DNA"/>
</dbReference>